<gene>
    <name evidence="2" type="ORF">C5Q98_06740</name>
</gene>
<evidence type="ECO:0008006" key="4">
    <source>
        <dbReference type="Google" id="ProtNLM"/>
    </source>
</evidence>
<reference evidence="3" key="1">
    <citation type="submission" date="2018-02" db="EMBL/GenBank/DDBJ databases">
        <authorList>
            <person name="Holder M.E."/>
            <person name="Ajami N.J."/>
            <person name="Petrosino J.F."/>
        </authorList>
    </citation>
    <scope>NUCLEOTIDE SEQUENCE [LARGE SCALE GENOMIC DNA]</scope>
    <source>
        <strain evidence="3">CCUG 47711</strain>
    </source>
</reference>
<keyword evidence="1" id="KW-0732">Signal</keyword>
<dbReference type="PROSITE" id="PS51257">
    <property type="entry name" value="PROKAR_LIPOPROTEIN"/>
    <property type="match status" value="1"/>
</dbReference>
<accession>A0A2S0KPG9</accession>
<dbReference type="Proteomes" id="UP000237947">
    <property type="component" value="Chromosome"/>
</dbReference>
<dbReference type="AlphaFoldDB" id="A0A2S0KPG9"/>
<organism evidence="2 3">
    <name type="scientific">Fastidiosipila sanguinis</name>
    <dbReference type="NCBI Taxonomy" id="236753"/>
    <lineage>
        <taxon>Bacteria</taxon>
        <taxon>Bacillati</taxon>
        <taxon>Bacillota</taxon>
        <taxon>Clostridia</taxon>
        <taxon>Eubacteriales</taxon>
        <taxon>Oscillospiraceae</taxon>
        <taxon>Fastidiosipila</taxon>
    </lineage>
</organism>
<proteinExistence type="predicted"/>
<dbReference type="EMBL" id="CP027226">
    <property type="protein sequence ID" value="AVM42923.1"/>
    <property type="molecule type" value="Genomic_DNA"/>
</dbReference>
<feature type="chain" id="PRO_5015614557" description="Secreted protein" evidence="1">
    <location>
        <begin position="24"/>
        <end position="180"/>
    </location>
</feature>
<evidence type="ECO:0000313" key="2">
    <source>
        <dbReference type="EMBL" id="AVM42923.1"/>
    </source>
</evidence>
<sequence length="180" mass="20776">MKKKIIYFSLISIILFFTVSCNAQTKYSTIEPYNIDKKLPQNLANMLSGEFNLFEILPTESVQEINLNCYEYKDGTWERIGLVSTAKQKENNFLGIRVDSNEQYIELNLNQSKNTIDLLNYFTGKENIHSTKLPEKKDFTNEISFMSIHDGTTTFPLETFDKNKGNENIMKAIVFTVSVQ</sequence>
<evidence type="ECO:0000256" key="1">
    <source>
        <dbReference type="SAM" id="SignalP"/>
    </source>
</evidence>
<name>A0A2S0KPG9_9FIRM</name>
<evidence type="ECO:0000313" key="3">
    <source>
        <dbReference type="Proteomes" id="UP000237947"/>
    </source>
</evidence>
<dbReference type="RefSeq" id="WP_106012871.1">
    <property type="nucleotide sequence ID" value="NZ_CP027226.1"/>
</dbReference>
<keyword evidence="3" id="KW-1185">Reference proteome</keyword>
<dbReference type="KEGG" id="fsa:C5Q98_06740"/>
<protein>
    <recommendedName>
        <fullName evidence="4">Secreted protein</fullName>
    </recommendedName>
</protein>
<feature type="signal peptide" evidence="1">
    <location>
        <begin position="1"/>
        <end position="23"/>
    </location>
</feature>